<protein>
    <submittedName>
        <fullName evidence="1">Uncharacterized protein</fullName>
    </submittedName>
</protein>
<evidence type="ECO:0000313" key="1">
    <source>
        <dbReference type="EMBL" id="AJO21799.1"/>
    </source>
</evidence>
<keyword evidence="2" id="KW-1185">Reference proteome</keyword>
<proteinExistence type="predicted"/>
<dbReference type="EMBL" id="CP010525">
    <property type="protein sequence ID" value="AJO21799.1"/>
    <property type="molecule type" value="Genomic_DNA"/>
</dbReference>
<name>A0AAN0T4U4_HEYCO</name>
<evidence type="ECO:0000313" key="2">
    <source>
        <dbReference type="Proteomes" id="UP000032024"/>
    </source>
</evidence>
<gene>
    <name evidence="1" type="ORF">SB48_HM08orf01543</name>
</gene>
<organism evidence="1 2">
    <name type="scientific">Heyndrickxia coagulans</name>
    <name type="common">Weizmannia coagulans</name>
    <dbReference type="NCBI Taxonomy" id="1398"/>
    <lineage>
        <taxon>Bacteria</taxon>
        <taxon>Bacillati</taxon>
        <taxon>Bacillota</taxon>
        <taxon>Bacilli</taxon>
        <taxon>Bacillales</taxon>
        <taxon>Bacillaceae</taxon>
        <taxon>Heyndrickxia</taxon>
    </lineage>
</organism>
<sequence length="38" mass="4493">MVYKRLGATQSARPFIYNFFNTNYTENKTLYIKEGLLS</sequence>
<accession>A0AAN0T4U4</accession>
<dbReference type="Proteomes" id="UP000032024">
    <property type="component" value="Chromosome"/>
</dbReference>
<dbReference type="AlphaFoldDB" id="A0AAN0T4U4"/>
<reference evidence="2" key="1">
    <citation type="submission" date="2015-01" db="EMBL/GenBank/DDBJ databases">
        <title>Comparative genome analysis of Bacillus coagulans HM-08, Clostridium butyricum HM-68, Bacillus subtilis HM-66 and Bacillus paralicheniformis BL-09.</title>
        <authorList>
            <person name="Zhang H."/>
        </authorList>
    </citation>
    <scope>NUCLEOTIDE SEQUENCE [LARGE SCALE GENOMIC DNA]</scope>
    <source>
        <strain evidence="2">HM-08</strain>
    </source>
</reference>